<proteinExistence type="predicted"/>
<evidence type="ECO:0000313" key="2">
    <source>
        <dbReference type="Proteomes" id="UP000828941"/>
    </source>
</evidence>
<comment type="caution">
    <text evidence="1">The sequence shown here is derived from an EMBL/GenBank/DDBJ whole genome shotgun (WGS) entry which is preliminary data.</text>
</comment>
<organism evidence="1 2">
    <name type="scientific">Bauhinia variegata</name>
    <name type="common">Purple orchid tree</name>
    <name type="synonym">Phanera variegata</name>
    <dbReference type="NCBI Taxonomy" id="167791"/>
    <lineage>
        <taxon>Eukaryota</taxon>
        <taxon>Viridiplantae</taxon>
        <taxon>Streptophyta</taxon>
        <taxon>Embryophyta</taxon>
        <taxon>Tracheophyta</taxon>
        <taxon>Spermatophyta</taxon>
        <taxon>Magnoliopsida</taxon>
        <taxon>eudicotyledons</taxon>
        <taxon>Gunneridae</taxon>
        <taxon>Pentapetalae</taxon>
        <taxon>rosids</taxon>
        <taxon>fabids</taxon>
        <taxon>Fabales</taxon>
        <taxon>Fabaceae</taxon>
        <taxon>Cercidoideae</taxon>
        <taxon>Cercideae</taxon>
        <taxon>Bauhiniinae</taxon>
        <taxon>Bauhinia</taxon>
    </lineage>
</organism>
<dbReference type="Proteomes" id="UP000828941">
    <property type="component" value="Chromosome 12"/>
</dbReference>
<dbReference type="EMBL" id="CM039437">
    <property type="protein sequence ID" value="KAI4307830.1"/>
    <property type="molecule type" value="Genomic_DNA"/>
</dbReference>
<keyword evidence="2" id="KW-1185">Reference proteome</keyword>
<accession>A0ACB9LE53</accession>
<protein>
    <submittedName>
        <fullName evidence="1">Uncharacterized protein</fullName>
    </submittedName>
</protein>
<evidence type="ECO:0000313" key="1">
    <source>
        <dbReference type="EMBL" id="KAI4307830.1"/>
    </source>
</evidence>
<reference evidence="1 2" key="1">
    <citation type="journal article" date="2022" name="DNA Res.">
        <title>Chromosomal-level genome assembly of the orchid tree Bauhinia variegata (Leguminosae; Cercidoideae) supports the allotetraploid origin hypothesis of Bauhinia.</title>
        <authorList>
            <person name="Zhong Y."/>
            <person name="Chen Y."/>
            <person name="Zheng D."/>
            <person name="Pang J."/>
            <person name="Liu Y."/>
            <person name="Luo S."/>
            <person name="Meng S."/>
            <person name="Qian L."/>
            <person name="Wei D."/>
            <person name="Dai S."/>
            <person name="Zhou R."/>
        </authorList>
    </citation>
    <scope>NUCLEOTIDE SEQUENCE [LARGE SCALE GENOMIC DNA]</scope>
    <source>
        <strain evidence="1">BV-YZ2020</strain>
    </source>
</reference>
<gene>
    <name evidence="1" type="ORF">L6164_030969</name>
</gene>
<sequence>MPSPKLKSVSKLSRINMDENVEQKPSKIKASQLSDQKLKISDFDLEDFKKNSHLVSPPLHQQPRLTRKSSSGRSNCLCSPTTHAGSFRCRHHRNAGLSRGGSVGSNLSALASKTGSISDSLSAQ</sequence>
<name>A0ACB9LE53_BAUVA</name>